<dbReference type="SUPFAM" id="SSF51556">
    <property type="entry name" value="Metallo-dependent hydrolases"/>
    <property type="match status" value="1"/>
</dbReference>
<keyword evidence="4" id="KW-0479">Metal-binding</keyword>
<organism evidence="8 9">
    <name type="scientific">Phocaeicola dorei</name>
    <dbReference type="NCBI Taxonomy" id="357276"/>
    <lineage>
        <taxon>Bacteria</taxon>
        <taxon>Pseudomonadati</taxon>
        <taxon>Bacteroidota</taxon>
        <taxon>Bacteroidia</taxon>
        <taxon>Bacteroidales</taxon>
        <taxon>Bacteroidaceae</taxon>
        <taxon>Phocaeicola</taxon>
    </lineage>
</organism>
<dbReference type="EC" id="3.5.4.4" evidence="3"/>
<comment type="similarity">
    <text evidence="2">Belongs to the metallo-dependent hydrolases superfamily. Adenosine and AMP deaminases family.</text>
</comment>
<keyword evidence="5" id="KW-0378">Hydrolase</keyword>
<evidence type="ECO:0000256" key="2">
    <source>
        <dbReference type="ARBA" id="ARBA00006676"/>
    </source>
</evidence>
<feature type="domain" description="Adenosine deaminase" evidence="7">
    <location>
        <begin position="763"/>
        <end position="838"/>
    </location>
</feature>
<dbReference type="GO" id="GO:0004000">
    <property type="term" value="F:adenosine deaminase activity"/>
    <property type="evidence" value="ECO:0007669"/>
    <property type="project" value="UniProtKB-ARBA"/>
</dbReference>
<dbReference type="RefSeq" id="WP_012055874.1">
    <property type="nucleotide sequence ID" value="NZ_VOIF01000014.1"/>
</dbReference>
<dbReference type="InterPro" id="IPR032466">
    <property type="entry name" value="Metal_Hydrolase"/>
</dbReference>
<sequence length="882" mass="103797">MEHLSNALKAVFKEQDGDEVLFCADMLQKDNQYNRGEMPRPDTEMKESQIQYLLRKVNAYNTLDQESIVGQVVVSEWMKPLKSHKELKSFDLSVFNMLLHFACKTIYFKNNDPVCHYSKLLRWHNVSNLFGEDTFTTVFAASLDIVNKSKRKYFDWPAYIDHNNKEINALFKNKMADLHMHLKGSSYNFDISWLSIMNNITSMENVFTEVYNLRKTYGWDKDLYAKMYRACAIRLYLASRTGLLSENAQITSAQLSNIIDDKINNANDAIAKSAIDESVKRQLLESHSLEFLLSKAKETSKHFEDKSDYQDLDYIRIPRYNKDNVRSILSSERELMYSVFRLLLEGCDDYKDISSLFYSYLCYKVKFRNAIIQLNSTVGFHNFTLYEEIKDKFIAKRHKKFLYKAAIESFLINGKDRYLETRIVPDTTAEGIAEKIKEIAESVDEKYKERFSIILHFIKSRDERKDKEYRHKELREDIKKRAFAIHKFRNNAEYLGVGSEDYPLSGYVVGIDTANTELMCRPEVFAQAFRFLRYHNIKNNGRQRPNDLNITYHVGEDFYDIADGLRAVEEAMIYFNLKNGDRLGHCLVLGTDVRKYYSMRYNTICCTKQVLLDNMAWLHHKCKRLFGYTSLCYYLEGIFNQYFYDVYQGQIYQDGKINYELLDDPDVNNNINDYYQSWVLRGNNPKFASDMEESDDELEQEWDNCAENHEYGIEIAKFNINALELFDQYHKDEIVERGSEAVAFTIKESYVEDFYKLLEAIQEQLLKEIESKRISIECNPTSNYKIGEMSNYDEHPILKFYNSGLNTPYNKHDIAVSINTDDQGVFSTSLEREYSLIALAIERHQTEGFKNSPRQIIDWLDKIRQMSVEQQFDNDIFNYKKN</sequence>
<dbReference type="EMBL" id="VOIF01000014">
    <property type="protein sequence ID" value="TWV70635.1"/>
    <property type="molecule type" value="Genomic_DNA"/>
</dbReference>
<dbReference type="GO" id="GO:0006154">
    <property type="term" value="P:adenosine catabolic process"/>
    <property type="evidence" value="ECO:0007669"/>
    <property type="project" value="TreeGrafter"/>
</dbReference>
<evidence type="ECO:0000256" key="4">
    <source>
        <dbReference type="ARBA" id="ARBA00022723"/>
    </source>
</evidence>
<protein>
    <recommendedName>
        <fullName evidence="3">adenosine deaminase</fullName>
        <ecNumber evidence="3">3.5.4.4</ecNumber>
    </recommendedName>
</protein>
<keyword evidence="6" id="KW-0862">Zinc</keyword>
<evidence type="ECO:0000259" key="7">
    <source>
        <dbReference type="Pfam" id="PF00962"/>
    </source>
</evidence>
<dbReference type="PANTHER" id="PTHR11409">
    <property type="entry name" value="ADENOSINE DEAMINASE"/>
    <property type="match status" value="1"/>
</dbReference>
<evidence type="ECO:0000256" key="6">
    <source>
        <dbReference type="ARBA" id="ARBA00022833"/>
    </source>
</evidence>
<dbReference type="InterPro" id="IPR001365">
    <property type="entry name" value="A_deaminase_dom"/>
</dbReference>
<dbReference type="GO" id="GO:0005829">
    <property type="term" value="C:cytosol"/>
    <property type="evidence" value="ECO:0007669"/>
    <property type="project" value="TreeGrafter"/>
</dbReference>
<dbReference type="AlphaFoldDB" id="A0A5C6L3M2"/>
<reference evidence="8 9" key="1">
    <citation type="submission" date="2019-07" db="EMBL/GenBank/DDBJ databases">
        <title>Genome sequencing of Bacteroides dorei iSURF_12.</title>
        <authorList>
            <person name="Sevigny J.L."/>
            <person name="Ruoff K.L."/>
            <person name="Price C.E."/>
            <person name="Valls R.A."/>
            <person name="O'Toole G.A."/>
        </authorList>
    </citation>
    <scope>NUCLEOTIDE SEQUENCE [LARGE SCALE GENOMIC DNA]</scope>
    <source>
        <strain evidence="8 9">ANK132K_1B</strain>
    </source>
</reference>
<dbReference type="GO" id="GO:0046872">
    <property type="term" value="F:metal ion binding"/>
    <property type="evidence" value="ECO:0007669"/>
    <property type="project" value="UniProtKB-KW"/>
</dbReference>
<gene>
    <name evidence="8" type="ORF">FSA04_12080</name>
</gene>
<evidence type="ECO:0000313" key="9">
    <source>
        <dbReference type="Proteomes" id="UP000315833"/>
    </source>
</evidence>
<evidence type="ECO:0000256" key="3">
    <source>
        <dbReference type="ARBA" id="ARBA00012784"/>
    </source>
</evidence>
<dbReference type="GO" id="GO:0043103">
    <property type="term" value="P:hypoxanthine salvage"/>
    <property type="evidence" value="ECO:0007669"/>
    <property type="project" value="TreeGrafter"/>
</dbReference>
<comment type="caution">
    <text evidence="8">The sequence shown here is derived from an EMBL/GenBank/DDBJ whole genome shotgun (WGS) entry which is preliminary data.</text>
</comment>
<dbReference type="Pfam" id="PF00962">
    <property type="entry name" value="A_deaminase"/>
    <property type="match status" value="1"/>
</dbReference>
<dbReference type="Gene3D" id="3.20.20.140">
    <property type="entry name" value="Metal-dependent hydrolases"/>
    <property type="match status" value="2"/>
</dbReference>
<accession>A0A5C6L3M2</accession>
<dbReference type="PANTHER" id="PTHR11409:SF43">
    <property type="entry name" value="ADENOSINE DEAMINASE"/>
    <property type="match status" value="1"/>
</dbReference>
<evidence type="ECO:0000256" key="5">
    <source>
        <dbReference type="ARBA" id="ARBA00022801"/>
    </source>
</evidence>
<dbReference type="Proteomes" id="UP000315833">
    <property type="component" value="Unassembled WGS sequence"/>
</dbReference>
<comment type="cofactor">
    <cofactor evidence="1">
        <name>Zn(2+)</name>
        <dbReference type="ChEBI" id="CHEBI:29105"/>
    </cofactor>
</comment>
<dbReference type="InterPro" id="IPR006330">
    <property type="entry name" value="Ado/ade_deaminase"/>
</dbReference>
<proteinExistence type="inferred from homology"/>
<dbReference type="GeneID" id="5304707"/>
<evidence type="ECO:0000256" key="1">
    <source>
        <dbReference type="ARBA" id="ARBA00001947"/>
    </source>
</evidence>
<name>A0A5C6L3M2_9BACT</name>
<dbReference type="GO" id="GO:0046103">
    <property type="term" value="P:inosine biosynthetic process"/>
    <property type="evidence" value="ECO:0007669"/>
    <property type="project" value="TreeGrafter"/>
</dbReference>
<evidence type="ECO:0000313" key="8">
    <source>
        <dbReference type="EMBL" id="TWV70635.1"/>
    </source>
</evidence>